<keyword evidence="5" id="KW-0328">Glycosyltransferase</keyword>
<evidence type="ECO:0000256" key="12">
    <source>
        <dbReference type="ARBA" id="ARBA00023136"/>
    </source>
</evidence>
<dbReference type="UniPathway" id="UPA00378"/>
<dbReference type="GO" id="GO:0000139">
    <property type="term" value="C:Golgi membrane"/>
    <property type="evidence" value="ECO:0007669"/>
    <property type="project" value="UniProtKB-SubCell"/>
</dbReference>
<evidence type="ECO:0000256" key="8">
    <source>
        <dbReference type="ARBA" id="ARBA00022723"/>
    </source>
</evidence>
<evidence type="ECO:0000256" key="15">
    <source>
        <dbReference type="ARBA" id="ARBA00041712"/>
    </source>
</evidence>
<dbReference type="STRING" id="5786.F0ZSW2"/>
<proteinExistence type="inferred from homology"/>
<dbReference type="OMA" id="KGYDLSW"/>
<evidence type="ECO:0000256" key="5">
    <source>
        <dbReference type="ARBA" id="ARBA00022676"/>
    </source>
</evidence>
<evidence type="ECO:0000256" key="9">
    <source>
        <dbReference type="ARBA" id="ARBA00022968"/>
    </source>
</evidence>
<sequence length="455" mass="54695">MFLRNNFKTIIIIVGLLIYLYLFIVGISSSKQIELLEYEKQNLNKENDKSTNTISKYLDQNKSLNQTIRSLQYTIDEFRKNFAKSEIQFDNELNLIKYQLDQYYSNSNTNMHKNRIFRKNFRIFNKVGIFTAFFIMVLNINKIKFRIRKDKLKFPIIVSQDCNSREMYSYLEKLSMGDEIITIRSPNRTKLLSNYEMISRHYKWFLTQIFDKFSYDKIIIVEDDLIVSPDFLDYFEKMSPLLDKDESLFCISAWNDNGKKRFINPNEDQAILTFHRTDFFPGLGWMMKNKFWKEIKSEWPDEYWDDYLRKKEVFKGRQCIRPELPRVKNIGENGATNSQVFGSYIKEITYNENITNVDYKSYNTNELLEPQYSNTLKNQIENAQIIQAWEIDVFNYVNKTLRIVFNSKGDYNTMAIQFKLIEDDRDEIQRTSFKKIVQFYHKSNLIFLTPKEIEW</sequence>
<dbReference type="EMBL" id="GL871164">
    <property type="protein sequence ID" value="EGC32979.1"/>
    <property type="molecule type" value="Genomic_DNA"/>
</dbReference>
<dbReference type="PANTHER" id="PTHR10468">
    <property type="entry name" value="PROTEIN O-LINKED-MANNOSE BETA-1,2-N-ACETYLGLUCOSAMINYLTRANSFERASE 1/ALPHA-1,3-MANNOSYL-GLYCOPROTEIN 2-BETA-N-ACETYLGLUCOSAMINYLTRANSFERASE"/>
    <property type="match status" value="1"/>
</dbReference>
<evidence type="ECO:0000256" key="10">
    <source>
        <dbReference type="ARBA" id="ARBA00022989"/>
    </source>
</evidence>
<keyword evidence="10 18" id="KW-1133">Transmembrane helix</keyword>
<keyword evidence="9" id="KW-0735">Signal-anchor</keyword>
<comment type="catalytic activity">
    <reaction evidence="16">
        <text>N(4)-(alpha-D-Man-(1-&gt;3)-[alpha-D-Man-(1-&gt;3)-[alpha-D-Man-(1-&gt;6)]-alpha-D-Man-(1-&gt;6)]-beta-D-Man-(1-&gt;4)-beta-D-GlcNAc-(1-&gt;4)-beta-D-GlcNAc)-L-asparaginyl-[protein] (N-glucan mannose isomer 5A1,2) + UDP-N-acetyl-alpha-D-glucosamine = N(4)-{beta-D-GlcNAc-(1-&gt;2)-alpha-D-Man-(1-&gt;3)-[alpha-D-Man-(1-&gt;3)-[alpha-D-Man-(1-&gt;6)]-alpha-D-Man-(1-&gt;6)]-beta-D-Man-(1-&gt;4)-beta-D-GlcNAc-(1-&gt;4)-beta-D-GlcNAc}-L-asparaginyl-[protein] + UDP + H(+)</text>
        <dbReference type="Rhea" id="RHEA:11456"/>
        <dbReference type="Rhea" id="RHEA-COMP:14367"/>
        <dbReference type="Rhea" id="RHEA-COMP:14368"/>
        <dbReference type="ChEBI" id="CHEBI:15378"/>
        <dbReference type="ChEBI" id="CHEBI:57705"/>
        <dbReference type="ChEBI" id="CHEBI:58223"/>
        <dbReference type="ChEBI" id="CHEBI:59087"/>
        <dbReference type="ChEBI" id="CHEBI:60625"/>
        <dbReference type="EC" id="2.4.1.101"/>
    </reaction>
</comment>
<dbReference type="AlphaFoldDB" id="F0ZSW2"/>
<accession>F0ZSW2</accession>
<organism evidence="19 20">
    <name type="scientific">Dictyostelium purpureum</name>
    <name type="common">Slime mold</name>
    <dbReference type="NCBI Taxonomy" id="5786"/>
    <lineage>
        <taxon>Eukaryota</taxon>
        <taxon>Amoebozoa</taxon>
        <taxon>Evosea</taxon>
        <taxon>Eumycetozoa</taxon>
        <taxon>Dictyostelia</taxon>
        <taxon>Dictyosteliales</taxon>
        <taxon>Dictyosteliaceae</taxon>
        <taxon>Dictyostelium</taxon>
    </lineage>
</organism>
<evidence type="ECO:0000256" key="13">
    <source>
        <dbReference type="ARBA" id="ARBA00023211"/>
    </source>
</evidence>
<evidence type="ECO:0000256" key="18">
    <source>
        <dbReference type="SAM" id="Phobius"/>
    </source>
</evidence>
<dbReference type="InParanoid" id="F0ZSW2"/>
<keyword evidence="7 18" id="KW-0812">Transmembrane</keyword>
<dbReference type="Gene3D" id="3.90.550.10">
    <property type="entry name" value="Spore Coat Polysaccharide Biosynthesis Protein SpsA, Chain A"/>
    <property type="match status" value="1"/>
</dbReference>
<keyword evidence="6" id="KW-0808">Transferase</keyword>
<evidence type="ECO:0000256" key="11">
    <source>
        <dbReference type="ARBA" id="ARBA00023034"/>
    </source>
</evidence>
<evidence type="ECO:0000256" key="7">
    <source>
        <dbReference type="ARBA" id="ARBA00022692"/>
    </source>
</evidence>
<dbReference type="Gene3D" id="3.10.180.20">
    <property type="entry name" value="N-Acetylglucosaminyltransferase I, Domain 2"/>
    <property type="match status" value="1"/>
</dbReference>
<name>F0ZSW2_DICPU</name>
<dbReference type="PANTHER" id="PTHR10468:SF0">
    <property type="entry name" value="ALPHA-1,3-MANNOSYL-GLYCOPROTEIN 2-BETA-N-ACETYLGLUCOSAMINYLTRANSFERASE"/>
    <property type="match status" value="1"/>
</dbReference>
<feature type="transmembrane region" description="Helical" evidence="18">
    <location>
        <begin position="123"/>
        <end position="140"/>
    </location>
</feature>
<dbReference type="OrthoDB" id="440755at2759"/>
<dbReference type="eggNOG" id="KOG1413">
    <property type="taxonomic scope" value="Eukaryota"/>
</dbReference>
<keyword evidence="12 18" id="KW-0472">Membrane</keyword>
<evidence type="ECO:0000256" key="14">
    <source>
        <dbReference type="ARBA" id="ARBA00038949"/>
    </source>
</evidence>
<keyword evidence="13" id="KW-0464">Manganese</keyword>
<dbReference type="GO" id="GO:0003827">
    <property type="term" value="F:alpha-1,3-mannosylglycoprotein 2-beta-N-acetylglucosaminyltransferase activity"/>
    <property type="evidence" value="ECO:0000318"/>
    <property type="project" value="GO_Central"/>
</dbReference>
<keyword evidence="20" id="KW-1185">Reference proteome</keyword>
<comment type="cofactor">
    <cofactor evidence="1">
        <name>Mn(2+)</name>
        <dbReference type="ChEBI" id="CHEBI:29035"/>
    </cofactor>
</comment>
<feature type="coiled-coil region" evidence="17">
    <location>
        <begin position="33"/>
        <end position="81"/>
    </location>
</feature>
<reference evidence="20" key="1">
    <citation type="journal article" date="2011" name="Genome Biol.">
        <title>Comparative genomics of the social amoebae Dictyostelium discoideum and Dictyostelium purpureum.</title>
        <authorList>
            <consortium name="US DOE Joint Genome Institute (JGI-PGF)"/>
            <person name="Sucgang R."/>
            <person name="Kuo A."/>
            <person name="Tian X."/>
            <person name="Salerno W."/>
            <person name="Parikh A."/>
            <person name="Feasley C.L."/>
            <person name="Dalin E."/>
            <person name="Tu H."/>
            <person name="Huang E."/>
            <person name="Barry K."/>
            <person name="Lindquist E."/>
            <person name="Shapiro H."/>
            <person name="Bruce D."/>
            <person name="Schmutz J."/>
            <person name="Salamov A."/>
            <person name="Fey P."/>
            <person name="Gaudet P."/>
            <person name="Anjard C."/>
            <person name="Babu M.M."/>
            <person name="Basu S."/>
            <person name="Bushmanova Y."/>
            <person name="van der Wel H."/>
            <person name="Katoh-Kurasawa M."/>
            <person name="Dinh C."/>
            <person name="Coutinho P.M."/>
            <person name="Saito T."/>
            <person name="Elias M."/>
            <person name="Schaap P."/>
            <person name="Kay R.R."/>
            <person name="Henrissat B."/>
            <person name="Eichinger L."/>
            <person name="Rivero F."/>
            <person name="Putnam N.H."/>
            <person name="West C.M."/>
            <person name="Loomis W.F."/>
            <person name="Chisholm R.L."/>
            <person name="Shaulsky G."/>
            <person name="Strassmann J.E."/>
            <person name="Queller D.C."/>
            <person name="Kuspa A."/>
            <person name="Grigoriev I.V."/>
        </authorList>
    </citation>
    <scope>NUCLEOTIDE SEQUENCE [LARGE SCALE GENOMIC DNA]</scope>
    <source>
        <strain evidence="20">QSDP1</strain>
    </source>
</reference>
<dbReference type="InterPro" id="IPR052261">
    <property type="entry name" value="Glycosyltransferase_13"/>
</dbReference>
<evidence type="ECO:0000256" key="4">
    <source>
        <dbReference type="ARBA" id="ARBA00006492"/>
    </source>
</evidence>
<dbReference type="RefSeq" id="XP_003290497.1">
    <property type="nucleotide sequence ID" value="XM_003290449.1"/>
</dbReference>
<comment type="similarity">
    <text evidence="4">Belongs to the glycosyltransferase 13 family.</text>
</comment>
<keyword evidence="8" id="KW-0479">Metal-binding</keyword>
<evidence type="ECO:0000313" key="20">
    <source>
        <dbReference type="Proteomes" id="UP000001064"/>
    </source>
</evidence>
<comment type="subcellular location">
    <subcellularLocation>
        <location evidence="2">Golgi apparatus membrane</location>
        <topology evidence="2">Single-pass type II membrane protein</topology>
    </subcellularLocation>
</comment>
<dbReference type="Pfam" id="PF03071">
    <property type="entry name" value="GNT-I"/>
    <property type="match status" value="1"/>
</dbReference>
<dbReference type="KEGG" id="dpp:DICPUDRAFT_88972"/>
<evidence type="ECO:0000256" key="2">
    <source>
        <dbReference type="ARBA" id="ARBA00004323"/>
    </source>
</evidence>
<keyword evidence="11" id="KW-0333">Golgi apparatus</keyword>
<dbReference type="InterPro" id="IPR004139">
    <property type="entry name" value="Glyco_trans_13"/>
</dbReference>
<evidence type="ECO:0000256" key="17">
    <source>
        <dbReference type="SAM" id="Coils"/>
    </source>
</evidence>
<gene>
    <name evidence="19" type="ORF">DICPUDRAFT_88972</name>
</gene>
<dbReference type="InterPro" id="IPR029044">
    <property type="entry name" value="Nucleotide-diphossugar_trans"/>
</dbReference>
<feature type="transmembrane region" description="Helical" evidence="18">
    <location>
        <begin position="6"/>
        <end position="27"/>
    </location>
</feature>
<dbReference type="VEuPathDB" id="AmoebaDB:DICPUDRAFT_88972"/>
<evidence type="ECO:0000256" key="1">
    <source>
        <dbReference type="ARBA" id="ARBA00001936"/>
    </source>
</evidence>
<dbReference type="FunFam" id="3.90.550.10:FF:000252">
    <property type="entry name" value="Protein O-linked-mannose beta-1,2-N-acetylglucosaminyltransferase 1"/>
    <property type="match status" value="1"/>
</dbReference>
<evidence type="ECO:0000313" key="19">
    <source>
        <dbReference type="EMBL" id="EGC32979.1"/>
    </source>
</evidence>
<evidence type="ECO:0000256" key="16">
    <source>
        <dbReference type="ARBA" id="ARBA00049421"/>
    </source>
</evidence>
<evidence type="ECO:0000256" key="3">
    <source>
        <dbReference type="ARBA" id="ARBA00004922"/>
    </source>
</evidence>
<keyword evidence="17" id="KW-0175">Coiled coil</keyword>
<dbReference type="EC" id="2.4.1.101" evidence="14"/>
<comment type="pathway">
    <text evidence="3">Protein modification; protein glycosylation.</text>
</comment>
<dbReference type="FunCoup" id="F0ZSW2">
    <property type="interactions" value="262"/>
</dbReference>
<evidence type="ECO:0000256" key="6">
    <source>
        <dbReference type="ARBA" id="ARBA00022679"/>
    </source>
</evidence>
<dbReference type="GO" id="GO:0005794">
    <property type="term" value="C:Golgi apparatus"/>
    <property type="evidence" value="ECO:0000318"/>
    <property type="project" value="GO_Central"/>
</dbReference>
<dbReference type="SUPFAM" id="SSF53448">
    <property type="entry name" value="Nucleotide-diphospho-sugar transferases"/>
    <property type="match status" value="1"/>
</dbReference>
<dbReference type="GeneID" id="10507893"/>
<dbReference type="Proteomes" id="UP000001064">
    <property type="component" value="Unassembled WGS sequence"/>
</dbReference>
<dbReference type="GO" id="GO:0046872">
    <property type="term" value="F:metal ion binding"/>
    <property type="evidence" value="ECO:0007669"/>
    <property type="project" value="UniProtKB-KW"/>
</dbReference>
<protein>
    <recommendedName>
        <fullName evidence="14">alpha-1,3-mannosyl-glycoprotein 2-beta-N-acetylglucosaminyltransferase</fullName>
        <ecNumber evidence="14">2.4.1.101</ecNumber>
    </recommendedName>
    <alternativeName>
        <fullName evidence="15">N-glycosyl-oligosaccharide-glycoprotein N-acetylglucosaminyltransferase I</fullName>
    </alternativeName>
</protein>